<keyword evidence="2" id="KW-0812">Transmembrane</keyword>
<comment type="caution">
    <text evidence="3">The sequence shown here is derived from an EMBL/GenBank/DDBJ whole genome shotgun (WGS) entry which is preliminary data.</text>
</comment>
<feature type="transmembrane region" description="Helical" evidence="2">
    <location>
        <begin position="12"/>
        <end position="32"/>
    </location>
</feature>
<feature type="compositionally biased region" description="Basic and acidic residues" evidence="1">
    <location>
        <begin position="52"/>
        <end position="66"/>
    </location>
</feature>
<reference evidence="3" key="1">
    <citation type="submission" date="2021-01" db="EMBL/GenBank/DDBJ databases">
        <title>Modified the classification status of verrucomicrobia.</title>
        <authorList>
            <person name="Feng X."/>
        </authorList>
    </citation>
    <scope>NUCLEOTIDE SEQUENCE</scope>
    <source>
        <strain evidence="3">JCM 18052</strain>
    </source>
</reference>
<dbReference type="RefSeq" id="WP_200353298.1">
    <property type="nucleotide sequence ID" value="NZ_BAABHZ010000002.1"/>
</dbReference>
<organism evidence="3 4">
    <name type="scientific">Luteolibacter yonseiensis</name>
    <dbReference type="NCBI Taxonomy" id="1144680"/>
    <lineage>
        <taxon>Bacteria</taxon>
        <taxon>Pseudomonadati</taxon>
        <taxon>Verrucomicrobiota</taxon>
        <taxon>Verrucomicrobiia</taxon>
        <taxon>Verrucomicrobiales</taxon>
        <taxon>Verrucomicrobiaceae</taxon>
        <taxon>Luteolibacter</taxon>
    </lineage>
</organism>
<dbReference type="Proteomes" id="UP000600139">
    <property type="component" value="Unassembled WGS sequence"/>
</dbReference>
<keyword evidence="2" id="KW-0472">Membrane</keyword>
<dbReference type="AlphaFoldDB" id="A0A934R6T0"/>
<proteinExistence type="predicted"/>
<gene>
    <name evidence="3" type="ORF">JIN84_22215</name>
</gene>
<sequence length="435" mass="48066">MHSKELRFSGRGLSMIAAITAITSGILGYGLGKNGEAPQREIAAGGGSPGRIQREKTGLEHPAGDRTDRRIRPVQRIPQTPQDLFNAMGRLGTSSLSSLDFDSMFRIWRMAGDMDAGQIRDLLADLDATKGGKETLMAKAILANQFGEKEGVGALEYFLTLDDPHERNAGFSGAMVGWMRGNPDEAYAWLRQNQEKLDQGIDRGELTAFYFSIKSREDYSGALREASALDPSGKNAAFKQLAEQGAADPSQREALLGFLKGRNDEALVKIVEREMIDHLAIKDPVEAMNVIAGLGLDDARRAELEKDSLNQWSGSDPQAAILWQQKRLAGQERAGDQIADSFRNWVGKDEAAASDWLRAQGPEFQTDLVFQRAGEVLQHQNPARAAQWQSQVRDDAARQKAYRKLYNRWRMKDPLAADAWRASLPSADHSALTER</sequence>
<evidence type="ECO:0000256" key="2">
    <source>
        <dbReference type="SAM" id="Phobius"/>
    </source>
</evidence>
<evidence type="ECO:0000256" key="1">
    <source>
        <dbReference type="SAM" id="MobiDB-lite"/>
    </source>
</evidence>
<feature type="region of interest" description="Disordered" evidence="1">
    <location>
        <begin position="39"/>
        <end position="66"/>
    </location>
</feature>
<keyword evidence="4" id="KW-1185">Reference proteome</keyword>
<protein>
    <submittedName>
        <fullName evidence="3">Uncharacterized protein</fullName>
    </submittedName>
</protein>
<evidence type="ECO:0000313" key="3">
    <source>
        <dbReference type="EMBL" id="MBK1818351.1"/>
    </source>
</evidence>
<keyword evidence="2" id="KW-1133">Transmembrane helix</keyword>
<accession>A0A934R6T0</accession>
<evidence type="ECO:0000313" key="4">
    <source>
        <dbReference type="Proteomes" id="UP000600139"/>
    </source>
</evidence>
<dbReference type="EMBL" id="JAENIK010000013">
    <property type="protein sequence ID" value="MBK1818351.1"/>
    <property type="molecule type" value="Genomic_DNA"/>
</dbReference>
<name>A0A934R6T0_9BACT</name>